<dbReference type="Gene3D" id="1.10.246.40">
    <property type="entry name" value="Tn5 transposase, domain 1"/>
    <property type="match status" value="1"/>
</dbReference>
<dbReference type="Proteomes" id="UP000655523">
    <property type="component" value="Unassembled WGS sequence"/>
</dbReference>
<dbReference type="InterPro" id="IPR003201">
    <property type="entry name" value="Transposase_Tn5"/>
</dbReference>
<dbReference type="RefSeq" id="WP_172165822.1">
    <property type="nucleotide sequence ID" value="NZ_WOEZ01000075.1"/>
</dbReference>
<dbReference type="InterPro" id="IPR038215">
    <property type="entry name" value="TN5-like_N_sf"/>
</dbReference>
<feature type="domain" description="Transposase Tn5 dimerisation" evidence="2">
    <location>
        <begin position="349"/>
        <end position="436"/>
    </location>
</feature>
<dbReference type="AlphaFoldDB" id="A0A972NQC2"/>
<evidence type="ECO:0000259" key="2">
    <source>
        <dbReference type="Pfam" id="PF02281"/>
    </source>
</evidence>
<dbReference type="SUPFAM" id="SSF53098">
    <property type="entry name" value="Ribonuclease H-like"/>
    <property type="match status" value="1"/>
</dbReference>
<dbReference type="Gene3D" id="3.90.350.10">
    <property type="entry name" value="Transposase Inhibitor Protein From Tn5, Chain A, domain 1"/>
    <property type="match status" value="1"/>
</dbReference>
<sequence length="449" mass="50572">MVTESTPWTQTEFTQLELGDARLNKRARLLMERMAADPMASVPKACQGWGETMAAYRFFDNDKVEWHAILEPHWQQTQGRMQAHRVVLCVQDTTELDFNGQGAIGLGPLTYEAQRGMFLHPTYAVTPQREPLGVLDAWMWAREKKDGSGKRGGPKESVRWIEGYERIAEMAPSLPSTRLVYMADREADLMPLMERAQALGTPADWLVRAAHNRCLPEGDKLWERTTGGEPVGQIAFTMAARHGVKARTVHQRLWVQRVELPAGKGKCIAATCLVAREFDAPAGVKPVEWRLLTNRTASTVEEALELIEWYRARWEVEILFNILKNACRVEALQLGTIERLERALALFLVVAWRVAYLMRLGRTCPDLDAHLFFDPDEIRAAYLLTKTRVPAQPKLNEVLRLVARLGGFLGRKGDGEPGAKTIWLGLREVHVAAKTLRLLSDDGGDDICV</sequence>
<dbReference type="InterPro" id="IPR014737">
    <property type="entry name" value="Transposase_Tn5-like_C"/>
</dbReference>
<dbReference type="GO" id="GO:0006313">
    <property type="term" value="P:DNA transposition"/>
    <property type="evidence" value="ECO:0007669"/>
    <property type="project" value="InterPro"/>
</dbReference>
<protein>
    <submittedName>
        <fullName evidence="4">IS4 family transposase</fullName>
    </submittedName>
</protein>
<feature type="domain" description="Transposase IS4-like" evidence="1">
    <location>
        <begin position="289"/>
        <end position="347"/>
    </location>
</feature>
<evidence type="ECO:0000259" key="1">
    <source>
        <dbReference type="Pfam" id="PF01609"/>
    </source>
</evidence>
<dbReference type="InterPro" id="IPR054836">
    <property type="entry name" value="Tn5_transposase"/>
</dbReference>
<evidence type="ECO:0000313" key="4">
    <source>
        <dbReference type="EMBL" id="NPT55937.1"/>
    </source>
</evidence>
<feature type="domain" description="Transposase Tn5-like N-terminal" evidence="3">
    <location>
        <begin position="7"/>
        <end position="64"/>
    </location>
</feature>
<accession>A0A972NQC2</accession>
<keyword evidence="5" id="KW-1185">Reference proteome</keyword>
<dbReference type="Pfam" id="PF02281">
    <property type="entry name" value="Dimer_Tnp_Tn5"/>
    <property type="match status" value="1"/>
</dbReference>
<dbReference type="GO" id="GO:0003677">
    <property type="term" value="F:DNA binding"/>
    <property type="evidence" value="ECO:0007669"/>
    <property type="project" value="InterPro"/>
</dbReference>
<dbReference type="Gene3D" id="1.10.740.10">
    <property type="entry name" value="Transferase Inhibitor Protein From Tn5, Chain"/>
    <property type="match status" value="1"/>
</dbReference>
<dbReference type="InterPro" id="IPR047768">
    <property type="entry name" value="Tn5p-like"/>
</dbReference>
<dbReference type="InterPro" id="IPR002559">
    <property type="entry name" value="Transposase_11"/>
</dbReference>
<dbReference type="PANTHER" id="PTHR37319">
    <property type="entry name" value="TRANSPOSASE"/>
    <property type="match status" value="1"/>
</dbReference>
<dbReference type="EMBL" id="WOEZ01000075">
    <property type="protein sequence ID" value="NPT55937.1"/>
    <property type="molecule type" value="Genomic_DNA"/>
</dbReference>
<dbReference type="Pfam" id="PF01609">
    <property type="entry name" value="DDE_Tnp_1"/>
    <property type="match status" value="1"/>
</dbReference>
<organism evidence="4 5">
    <name type="scientific">Paraburkholderia elongata</name>
    <dbReference type="NCBI Taxonomy" id="2675747"/>
    <lineage>
        <taxon>Bacteria</taxon>
        <taxon>Pseudomonadati</taxon>
        <taxon>Pseudomonadota</taxon>
        <taxon>Betaproteobacteria</taxon>
        <taxon>Burkholderiales</taxon>
        <taxon>Burkholderiaceae</taxon>
        <taxon>Paraburkholderia</taxon>
    </lineage>
</organism>
<name>A0A972NQC2_9BURK</name>
<reference evidence="4 5" key="1">
    <citation type="submission" date="2019-11" db="EMBL/GenBank/DDBJ databases">
        <title>Metabolism of dissolved organic matter in forest soils.</title>
        <authorList>
            <person name="Cyle K.T."/>
            <person name="Wilhelm R.C."/>
            <person name="Martinez C.E."/>
        </authorList>
    </citation>
    <scope>NUCLEOTIDE SEQUENCE [LARGE SCALE GENOMIC DNA]</scope>
    <source>
        <strain evidence="4 5">5N</strain>
    </source>
</reference>
<evidence type="ECO:0000259" key="3">
    <source>
        <dbReference type="Pfam" id="PF14706"/>
    </source>
</evidence>
<dbReference type="NCBIfam" id="NF033590">
    <property type="entry name" value="transpos_IS4_3"/>
    <property type="match status" value="1"/>
</dbReference>
<dbReference type="PANTHER" id="PTHR37319:SF1">
    <property type="entry name" value="TRANSPOSASE TN5 DIMERISATION DOMAIN-CONTAINING PROTEIN"/>
    <property type="match status" value="1"/>
</dbReference>
<gene>
    <name evidence="4" type="ORF">GNZ13_15380</name>
</gene>
<comment type="caution">
    <text evidence="4">The sequence shown here is derived from an EMBL/GenBank/DDBJ whole genome shotgun (WGS) entry which is preliminary data.</text>
</comment>
<proteinExistence type="predicted"/>
<dbReference type="InterPro" id="IPR012337">
    <property type="entry name" value="RNaseH-like_sf"/>
</dbReference>
<evidence type="ECO:0000313" key="5">
    <source>
        <dbReference type="Proteomes" id="UP000655523"/>
    </source>
</evidence>
<dbReference type="GO" id="GO:0004803">
    <property type="term" value="F:transposase activity"/>
    <property type="evidence" value="ECO:0007669"/>
    <property type="project" value="InterPro"/>
</dbReference>
<dbReference type="Pfam" id="PF14706">
    <property type="entry name" value="Tnp_DNA_bind"/>
    <property type="match status" value="1"/>
</dbReference>
<dbReference type="InterPro" id="IPR014735">
    <property type="entry name" value="Transposase_Tn5-like_N"/>
</dbReference>